<evidence type="ECO:0000313" key="4">
    <source>
        <dbReference type="Proteomes" id="UP001154282"/>
    </source>
</evidence>
<dbReference type="PANTHER" id="PTHR45642">
    <property type="entry name" value="GDSL ESTERASE/LIPASE EXL3"/>
    <property type="match status" value="1"/>
</dbReference>
<name>A0AAV0HWP4_9ROSI</name>
<keyword evidence="2" id="KW-0472">Membrane</keyword>
<dbReference type="InterPro" id="IPR001087">
    <property type="entry name" value="GDSL"/>
</dbReference>
<dbReference type="PANTHER" id="PTHR45642:SF95">
    <property type="entry name" value="GDSL-LIKE LIPASE_ACYLHYDROLASE FAMILY PROTEIN, EXPRESSED"/>
    <property type="match status" value="1"/>
</dbReference>
<reference evidence="3" key="1">
    <citation type="submission" date="2022-08" db="EMBL/GenBank/DDBJ databases">
        <authorList>
            <person name="Gutierrez-Valencia J."/>
        </authorList>
    </citation>
    <scope>NUCLEOTIDE SEQUENCE</scope>
</reference>
<gene>
    <name evidence="3" type="ORF">LITE_LOCUS6000</name>
</gene>
<dbReference type="Gene3D" id="3.40.50.1110">
    <property type="entry name" value="SGNH hydrolase"/>
    <property type="match status" value="1"/>
</dbReference>
<dbReference type="InterPro" id="IPR050592">
    <property type="entry name" value="GDSL_lipolytic_enzyme"/>
</dbReference>
<sequence length="116" mass="12452">MNLSGIHQTIRDILGSSKHNGILSVLVQLISFVLLFNVTAAASGAVPAAVFTFGDSLVDTGNNNYVVTIAKSNFPPYGRDFPGGKPTGRFSNGRLFPDFIGTKYDLPSVSSFYVMF</sequence>
<dbReference type="Proteomes" id="UP001154282">
    <property type="component" value="Unassembled WGS sequence"/>
</dbReference>
<keyword evidence="4" id="KW-1185">Reference proteome</keyword>
<keyword evidence="2" id="KW-0812">Transmembrane</keyword>
<dbReference type="GO" id="GO:0016788">
    <property type="term" value="F:hydrolase activity, acting on ester bonds"/>
    <property type="evidence" value="ECO:0007669"/>
    <property type="project" value="InterPro"/>
</dbReference>
<organism evidence="3 4">
    <name type="scientific">Linum tenue</name>
    <dbReference type="NCBI Taxonomy" id="586396"/>
    <lineage>
        <taxon>Eukaryota</taxon>
        <taxon>Viridiplantae</taxon>
        <taxon>Streptophyta</taxon>
        <taxon>Embryophyta</taxon>
        <taxon>Tracheophyta</taxon>
        <taxon>Spermatophyta</taxon>
        <taxon>Magnoliopsida</taxon>
        <taxon>eudicotyledons</taxon>
        <taxon>Gunneridae</taxon>
        <taxon>Pentapetalae</taxon>
        <taxon>rosids</taxon>
        <taxon>fabids</taxon>
        <taxon>Malpighiales</taxon>
        <taxon>Linaceae</taxon>
        <taxon>Linum</taxon>
    </lineage>
</organism>
<accession>A0AAV0HWP4</accession>
<comment type="caution">
    <text evidence="3">The sequence shown here is derived from an EMBL/GenBank/DDBJ whole genome shotgun (WGS) entry which is preliminary data.</text>
</comment>
<evidence type="ECO:0000256" key="1">
    <source>
        <dbReference type="ARBA" id="ARBA00008668"/>
    </source>
</evidence>
<evidence type="ECO:0000256" key="2">
    <source>
        <dbReference type="SAM" id="Phobius"/>
    </source>
</evidence>
<dbReference type="AlphaFoldDB" id="A0AAV0HWP4"/>
<dbReference type="InterPro" id="IPR036514">
    <property type="entry name" value="SGNH_hydro_sf"/>
</dbReference>
<comment type="similarity">
    <text evidence="1">Belongs to the 'GDSL' lipolytic enzyme family.</text>
</comment>
<protein>
    <recommendedName>
        <fullName evidence="5">GDSL esterase/lipase</fullName>
    </recommendedName>
</protein>
<keyword evidence="2" id="KW-1133">Transmembrane helix</keyword>
<dbReference type="EMBL" id="CAMGYJ010000003">
    <property type="protein sequence ID" value="CAI0388839.1"/>
    <property type="molecule type" value="Genomic_DNA"/>
</dbReference>
<feature type="transmembrane region" description="Helical" evidence="2">
    <location>
        <begin position="21"/>
        <end position="42"/>
    </location>
</feature>
<proteinExistence type="inferred from homology"/>
<evidence type="ECO:0008006" key="5">
    <source>
        <dbReference type="Google" id="ProtNLM"/>
    </source>
</evidence>
<evidence type="ECO:0000313" key="3">
    <source>
        <dbReference type="EMBL" id="CAI0388839.1"/>
    </source>
</evidence>
<dbReference type="Pfam" id="PF00657">
    <property type="entry name" value="Lipase_GDSL"/>
    <property type="match status" value="1"/>
</dbReference>